<proteinExistence type="predicted"/>
<keyword evidence="1" id="KW-0175">Coiled coil</keyword>
<reference evidence="2 3" key="1">
    <citation type="submission" date="2020-02" db="EMBL/GenBank/DDBJ databases">
        <title>Draft genome sequence of Lactococcus sp. Hs20B0-1.</title>
        <authorList>
            <person name="Noda S."/>
            <person name="Yuki M."/>
            <person name="Ohkuma M."/>
        </authorList>
    </citation>
    <scope>NUCLEOTIDE SEQUENCE [LARGE SCALE GENOMIC DNA]</scope>
    <source>
        <strain evidence="2 3">Hs20B0-1</strain>
    </source>
</reference>
<evidence type="ECO:0000256" key="1">
    <source>
        <dbReference type="SAM" id="Coils"/>
    </source>
</evidence>
<evidence type="ECO:0000313" key="2">
    <source>
        <dbReference type="EMBL" id="GFH40045.1"/>
    </source>
</evidence>
<feature type="coiled-coil region" evidence="1">
    <location>
        <begin position="142"/>
        <end position="169"/>
    </location>
</feature>
<evidence type="ECO:0000313" key="3">
    <source>
        <dbReference type="Proteomes" id="UP000475928"/>
    </source>
</evidence>
<dbReference type="InterPro" id="IPR025503">
    <property type="entry name" value="DUF4391"/>
</dbReference>
<protein>
    <recommendedName>
        <fullName evidence="4">DUF4391 domain-containing protein</fullName>
    </recommendedName>
</protein>
<comment type="caution">
    <text evidence="2">The sequence shown here is derived from an EMBL/GenBank/DDBJ whole genome shotgun (WGS) entry which is preliminary data.</text>
</comment>
<gene>
    <name evidence="2" type="ORF">Hs20B_04430</name>
</gene>
<organism evidence="2 3">
    <name type="scientific">Pseudolactococcus insecticola</name>
    <dbReference type="NCBI Taxonomy" id="2709158"/>
    <lineage>
        <taxon>Bacteria</taxon>
        <taxon>Bacillati</taxon>
        <taxon>Bacillota</taxon>
        <taxon>Bacilli</taxon>
        <taxon>Lactobacillales</taxon>
        <taxon>Streptococcaceae</taxon>
        <taxon>Pseudolactococcus</taxon>
    </lineage>
</organism>
<evidence type="ECO:0008006" key="4">
    <source>
        <dbReference type="Google" id="ProtNLM"/>
    </source>
</evidence>
<dbReference type="RefSeq" id="WP_172355229.1">
    <property type="nucleotide sequence ID" value="NZ_BLLH01000002.1"/>
</dbReference>
<sequence>MLIELPKQALVNRIIPKDRFNFNDPTQIERIRWVGKLAPTTINLPAKKVPEIEIFSIDIPDFKADVVQRILDKIPQEILFLVNDDLAVMRYDGQLFTKKITVALEIRGLNLDEVRDNFIRQLLAISDIKQPLAQQVQRVRDRQDLQLEIDKLNQQITRAVQTNKKQQLARERYELEIKLKNV</sequence>
<dbReference type="AlphaFoldDB" id="A0A6A0B5Q7"/>
<accession>A0A6A0B5Q7</accession>
<dbReference type="Pfam" id="PF14335">
    <property type="entry name" value="DUF4391"/>
    <property type="match status" value="1"/>
</dbReference>
<name>A0A6A0B5Q7_9LACT</name>
<keyword evidence="3" id="KW-1185">Reference proteome</keyword>
<dbReference type="EMBL" id="BLLH01000002">
    <property type="protein sequence ID" value="GFH40045.1"/>
    <property type="molecule type" value="Genomic_DNA"/>
</dbReference>
<dbReference type="Proteomes" id="UP000475928">
    <property type="component" value="Unassembled WGS sequence"/>
</dbReference>